<keyword evidence="2" id="KW-1185">Reference proteome</keyword>
<comment type="caution">
    <text evidence="1">The sequence shown here is derived from an EMBL/GenBank/DDBJ whole genome shotgun (WGS) entry which is preliminary data.</text>
</comment>
<evidence type="ECO:0000313" key="1">
    <source>
        <dbReference type="EMBL" id="GBP00477.1"/>
    </source>
</evidence>
<gene>
    <name evidence="1" type="ORF">EVAR_1010_1</name>
</gene>
<proteinExistence type="predicted"/>
<evidence type="ECO:0000313" key="2">
    <source>
        <dbReference type="Proteomes" id="UP000299102"/>
    </source>
</evidence>
<dbReference type="EMBL" id="BGZK01000005">
    <property type="protein sequence ID" value="GBP00477.1"/>
    <property type="molecule type" value="Genomic_DNA"/>
</dbReference>
<protein>
    <submittedName>
        <fullName evidence="1">Uncharacterized protein</fullName>
    </submittedName>
</protein>
<sequence length="205" mass="22616">MAIIFLILQKAYCEPCWLFANPASKNTKCLDGGYDDWKHIVDAIERHETSKIHLDSCLINSGGYKKNLSGAKGWRLSLGGVGIHRAVSCIEAPGGEVMVSDLRLHNRSSVAPITGRIPLWFALADSGRGSCPMRLLLESGGGRIAHCYAETTVAEELDSNFCQGRGRRVFNSLWSRPSCHIPSKAFSMSRNMVTVYRPQFVSDAR</sequence>
<accession>A0A4C1SGI5</accession>
<dbReference type="Proteomes" id="UP000299102">
    <property type="component" value="Unassembled WGS sequence"/>
</dbReference>
<organism evidence="1 2">
    <name type="scientific">Eumeta variegata</name>
    <name type="common">Bagworm moth</name>
    <name type="synonym">Eumeta japonica</name>
    <dbReference type="NCBI Taxonomy" id="151549"/>
    <lineage>
        <taxon>Eukaryota</taxon>
        <taxon>Metazoa</taxon>
        <taxon>Ecdysozoa</taxon>
        <taxon>Arthropoda</taxon>
        <taxon>Hexapoda</taxon>
        <taxon>Insecta</taxon>
        <taxon>Pterygota</taxon>
        <taxon>Neoptera</taxon>
        <taxon>Endopterygota</taxon>
        <taxon>Lepidoptera</taxon>
        <taxon>Glossata</taxon>
        <taxon>Ditrysia</taxon>
        <taxon>Tineoidea</taxon>
        <taxon>Psychidae</taxon>
        <taxon>Oiketicinae</taxon>
        <taxon>Eumeta</taxon>
    </lineage>
</organism>
<name>A0A4C1SGI5_EUMVA</name>
<reference evidence="1 2" key="1">
    <citation type="journal article" date="2019" name="Commun. Biol.">
        <title>The bagworm genome reveals a unique fibroin gene that provides high tensile strength.</title>
        <authorList>
            <person name="Kono N."/>
            <person name="Nakamura H."/>
            <person name="Ohtoshi R."/>
            <person name="Tomita M."/>
            <person name="Numata K."/>
            <person name="Arakawa K."/>
        </authorList>
    </citation>
    <scope>NUCLEOTIDE SEQUENCE [LARGE SCALE GENOMIC DNA]</scope>
</reference>
<dbReference type="AlphaFoldDB" id="A0A4C1SGI5"/>